<keyword evidence="5" id="KW-1185">Reference proteome</keyword>
<accession>A0AA35CPY6</accession>
<dbReference type="EMBL" id="AP025628">
    <property type="protein sequence ID" value="BDG61811.1"/>
    <property type="molecule type" value="Genomic_DNA"/>
</dbReference>
<dbReference type="RefSeq" id="WP_264842437.1">
    <property type="nucleotide sequence ID" value="NZ_AP025628.1"/>
</dbReference>
<evidence type="ECO:0000313" key="4">
    <source>
        <dbReference type="EMBL" id="BDG61811.1"/>
    </source>
</evidence>
<dbReference type="AlphaFoldDB" id="A0AA35CPY6"/>
<gene>
    <name evidence="4" type="ORF">caldi_29010</name>
</gene>
<reference evidence="4" key="1">
    <citation type="submission" date="2022-03" db="EMBL/GenBank/DDBJ databases">
        <title>Complete genome sequence of Caldinitratiruptor microaerophilus.</title>
        <authorList>
            <person name="Mukaiyama R."/>
            <person name="Nishiyama T."/>
            <person name="Ueda K."/>
        </authorList>
    </citation>
    <scope>NUCLEOTIDE SEQUENCE</scope>
    <source>
        <strain evidence="4">JCM 16183</strain>
    </source>
</reference>
<evidence type="ECO:0000256" key="1">
    <source>
        <dbReference type="SAM" id="MobiDB-lite"/>
    </source>
</evidence>
<name>A0AA35CPY6_9FIRM</name>
<organism evidence="4 5">
    <name type="scientific">Caldinitratiruptor microaerophilus</name>
    <dbReference type="NCBI Taxonomy" id="671077"/>
    <lineage>
        <taxon>Bacteria</taxon>
        <taxon>Bacillati</taxon>
        <taxon>Bacillota</taxon>
        <taxon>Clostridia</taxon>
        <taxon>Eubacteriales</taxon>
        <taxon>Symbiobacteriaceae</taxon>
        <taxon>Caldinitratiruptor</taxon>
    </lineage>
</organism>
<proteinExistence type="predicted"/>
<dbReference type="InterPro" id="IPR014239">
    <property type="entry name" value="YpeB_PepSY1-2"/>
</dbReference>
<evidence type="ECO:0000259" key="3">
    <source>
        <dbReference type="Pfam" id="PF20769"/>
    </source>
</evidence>
<dbReference type="GO" id="GO:0009847">
    <property type="term" value="P:spore germination"/>
    <property type="evidence" value="ECO:0007669"/>
    <property type="project" value="InterPro"/>
</dbReference>
<feature type="region of interest" description="Disordered" evidence="1">
    <location>
        <begin position="187"/>
        <end position="219"/>
    </location>
</feature>
<dbReference type="Proteomes" id="UP001163687">
    <property type="component" value="Chromosome"/>
</dbReference>
<feature type="domain" description="Sporulation protein YpeB PepSY1 and PepSY2" evidence="2">
    <location>
        <begin position="210"/>
        <end position="373"/>
    </location>
</feature>
<dbReference type="Pfam" id="PF14620">
    <property type="entry name" value="YPEB_PepSY1-2"/>
    <property type="match status" value="1"/>
</dbReference>
<feature type="domain" description="Sporulation protein YpeB N-terminal" evidence="3">
    <location>
        <begin position="30"/>
        <end position="164"/>
    </location>
</feature>
<protein>
    <recommendedName>
        <fullName evidence="6">PepSY domain-containing protein</fullName>
    </recommendedName>
</protein>
<evidence type="ECO:0008006" key="6">
    <source>
        <dbReference type="Google" id="ProtNLM"/>
    </source>
</evidence>
<evidence type="ECO:0000313" key="5">
    <source>
        <dbReference type="Proteomes" id="UP001163687"/>
    </source>
</evidence>
<evidence type="ECO:0000259" key="2">
    <source>
        <dbReference type="Pfam" id="PF14620"/>
    </source>
</evidence>
<sequence length="443" mass="48694">MRQRQWWPVLVLGVALVAALAWGYNQNRARAQLAIRSENAYQQAFQRLEQAVVNIEESLSTALVARSVPLQRRTLGDLRVFSSAAVESLAGLPLLHVKLERTQKFLNDVFEVSDAGLVQLDRNQPLTPEQKARLRELHQQARFLTGELTKLSGLLAGGRIRWADTERMTAASADGAGVTPILQGISGIEAGLRPPPGEEAATQPQPGPHEKPKSDLGPRIGQDQALAIAARFADLPPATRPQLAGRADGALPVFLVSYTKTSGVPVTIAVTEQGGHVLQMLDGREVTQIKLGREQVVARARQFLEKNGFPALLETDYDEYGDAGGIAVVTFVPMQDGVALFPQRLKVRVARDNGEIVGFDGRDYWVYRRDRTLARPAITPGEAAEHLEPGVTVEDVQLGVVEADRDREVLAYRLRARLDDLRYDIYVDASTGEEVRVDRVDRS</sequence>
<dbReference type="Pfam" id="PF20769">
    <property type="entry name" value="YPEB_N"/>
    <property type="match status" value="1"/>
</dbReference>
<dbReference type="KEGG" id="cmic:caldi_29010"/>
<dbReference type="InterPro" id="IPR048402">
    <property type="entry name" value="YpeB_N"/>
</dbReference>